<evidence type="ECO:0000313" key="2">
    <source>
        <dbReference type="Proteomes" id="UP000186657"/>
    </source>
</evidence>
<accession>A0A1U7MZ14</accession>
<dbReference type="Proteomes" id="UP000186657">
    <property type="component" value="Unassembled WGS sequence"/>
</dbReference>
<keyword evidence="2" id="KW-1185">Reference proteome</keyword>
<proteinExistence type="predicted"/>
<dbReference type="AlphaFoldDB" id="A0A1U7MZ14"/>
<name>A0A1U7MZ14_9CYAN</name>
<comment type="caution">
    <text evidence="1">The sequence shown here is derived from an EMBL/GenBank/DDBJ whole genome shotgun (WGS) entry which is preliminary data.</text>
</comment>
<sequence length="68" mass="7563">MTMNTQQIKNSLKKNNGSVDQLVSDKAGFRSLRDQELKLNDDDLELTDDNLEEVVGGFMPVGFFTPSA</sequence>
<protein>
    <submittedName>
        <fullName evidence="1">Uncharacterized protein</fullName>
    </submittedName>
</protein>
<gene>
    <name evidence="1" type="ORF">BJP37_07725</name>
</gene>
<dbReference type="EMBL" id="MKZS01000001">
    <property type="protein sequence ID" value="OLT58947.1"/>
    <property type="molecule type" value="Genomic_DNA"/>
</dbReference>
<evidence type="ECO:0000313" key="1">
    <source>
        <dbReference type="EMBL" id="OLT58947.1"/>
    </source>
</evidence>
<reference evidence="1 2" key="1">
    <citation type="submission" date="2016-10" db="EMBL/GenBank/DDBJ databases">
        <title>Comparative genomics uncovers the prolific and rare metabolic potential of the cyanobacterial genus Moorea.</title>
        <authorList>
            <person name="Leao T."/>
            <person name="Castelao G."/>
            <person name="Korobeynikov A."/>
            <person name="Monroe E.A."/>
            <person name="Podell S."/>
            <person name="Glukhov E."/>
            <person name="Allen E."/>
            <person name="Gerwick W.H."/>
            <person name="Gerwick L."/>
        </authorList>
    </citation>
    <scope>NUCLEOTIDE SEQUENCE [LARGE SCALE GENOMIC DNA]</scope>
    <source>
        <strain evidence="1 2">PNG5-198</strain>
    </source>
</reference>
<organism evidence="1 2">
    <name type="scientific">Moorena bouillonii PNG</name>
    <dbReference type="NCBI Taxonomy" id="568701"/>
    <lineage>
        <taxon>Bacteria</taxon>
        <taxon>Bacillati</taxon>
        <taxon>Cyanobacteriota</taxon>
        <taxon>Cyanophyceae</taxon>
        <taxon>Coleofasciculales</taxon>
        <taxon>Coleofasciculaceae</taxon>
        <taxon>Moorena</taxon>
    </lineage>
</organism>